<gene>
    <name evidence="2" type="ORF">D0Y65_040139</name>
</gene>
<proteinExistence type="predicted"/>
<evidence type="ECO:0000256" key="1">
    <source>
        <dbReference type="SAM" id="MobiDB-lite"/>
    </source>
</evidence>
<reference evidence="2 3" key="1">
    <citation type="submission" date="2018-09" db="EMBL/GenBank/DDBJ databases">
        <title>A high-quality reference genome of wild soybean provides a powerful tool to mine soybean genomes.</title>
        <authorList>
            <person name="Xie M."/>
            <person name="Chung C.Y.L."/>
            <person name="Li M.-W."/>
            <person name="Wong F.-L."/>
            <person name="Chan T.-F."/>
            <person name="Lam H.-M."/>
        </authorList>
    </citation>
    <scope>NUCLEOTIDE SEQUENCE [LARGE SCALE GENOMIC DNA]</scope>
    <source>
        <strain evidence="3">cv. W05</strain>
        <tissue evidence="2">Hypocotyl of etiolated seedlings</tissue>
    </source>
</reference>
<name>A0A445GQ67_GLYSO</name>
<keyword evidence="3" id="KW-1185">Reference proteome</keyword>
<comment type="caution">
    <text evidence="2">The sequence shown here is derived from an EMBL/GenBank/DDBJ whole genome shotgun (WGS) entry which is preliminary data.</text>
</comment>
<dbReference type="AlphaFoldDB" id="A0A445GQ67"/>
<dbReference type="EMBL" id="QZWG01000015">
    <property type="protein sequence ID" value="RZB63382.1"/>
    <property type="molecule type" value="Genomic_DNA"/>
</dbReference>
<dbReference type="Proteomes" id="UP000289340">
    <property type="component" value="Chromosome 15"/>
</dbReference>
<evidence type="ECO:0000313" key="3">
    <source>
        <dbReference type="Proteomes" id="UP000289340"/>
    </source>
</evidence>
<evidence type="ECO:0000313" key="2">
    <source>
        <dbReference type="EMBL" id="RZB63382.1"/>
    </source>
</evidence>
<organism evidence="2 3">
    <name type="scientific">Glycine soja</name>
    <name type="common">Wild soybean</name>
    <dbReference type="NCBI Taxonomy" id="3848"/>
    <lineage>
        <taxon>Eukaryota</taxon>
        <taxon>Viridiplantae</taxon>
        <taxon>Streptophyta</taxon>
        <taxon>Embryophyta</taxon>
        <taxon>Tracheophyta</taxon>
        <taxon>Spermatophyta</taxon>
        <taxon>Magnoliopsida</taxon>
        <taxon>eudicotyledons</taxon>
        <taxon>Gunneridae</taxon>
        <taxon>Pentapetalae</taxon>
        <taxon>rosids</taxon>
        <taxon>fabids</taxon>
        <taxon>Fabales</taxon>
        <taxon>Fabaceae</taxon>
        <taxon>Papilionoideae</taxon>
        <taxon>50 kb inversion clade</taxon>
        <taxon>NPAAA clade</taxon>
        <taxon>indigoferoid/millettioid clade</taxon>
        <taxon>Phaseoleae</taxon>
        <taxon>Glycine</taxon>
        <taxon>Glycine subgen. Soja</taxon>
    </lineage>
</organism>
<sequence>MRNCDFVTKEECTAVDVNGEHSDGGEDLHPRSLKGGDRAQARALGNSDWKGGAVVGWVRVRWGRGEWMR</sequence>
<feature type="region of interest" description="Disordered" evidence="1">
    <location>
        <begin position="17"/>
        <end position="37"/>
    </location>
</feature>
<protein>
    <submittedName>
        <fullName evidence="2">Uncharacterized protein</fullName>
    </submittedName>
</protein>
<accession>A0A445GQ67</accession>